<dbReference type="GO" id="GO:0016787">
    <property type="term" value="F:hydrolase activity"/>
    <property type="evidence" value="ECO:0007669"/>
    <property type="project" value="InterPro"/>
</dbReference>
<proteinExistence type="inferred from homology"/>
<dbReference type="NCBIfam" id="TIGR02480">
    <property type="entry name" value="fliN"/>
    <property type="match status" value="1"/>
</dbReference>
<evidence type="ECO:0000256" key="2">
    <source>
        <dbReference type="ARBA" id="ARBA00009226"/>
    </source>
</evidence>
<comment type="similarity">
    <text evidence="2">Belongs to the FliN/MopA/SpaO family.</text>
</comment>
<dbReference type="Gene3D" id="2.30.330.10">
    <property type="entry name" value="SpoA-like"/>
    <property type="match status" value="1"/>
</dbReference>
<dbReference type="InterPro" id="IPR051469">
    <property type="entry name" value="FliN/MopA/SpaO"/>
</dbReference>
<gene>
    <name evidence="10" type="primary">fliN</name>
    <name evidence="10" type="ORF">H9712_07960</name>
</gene>
<keyword evidence="10" id="KW-0282">Flagellum</keyword>
<protein>
    <submittedName>
        <fullName evidence="10">Flagellar motor switch protein FliN</fullName>
    </submittedName>
</protein>
<keyword evidence="6" id="KW-0472">Membrane</keyword>
<feature type="domain" description="Flagellar motor switch protein FliN-like C-terminal" evidence="8">
    <location>
        <begin position="346"/>
        <end position="416"/>
    </location>
</feature>
<keyword evidence="4" id="KW-0145">Chemotaxis</keyword>
<dbReference type="GO" id="GO:0005886">
    <property type="term" value="C:plasma membrane"/>
    <property type="evidence" value="ECO:0007669"/>
    <property type="project" value="UniProtKB-SubCell"/>
</dbReference>
<dbReference type="Proteomes" id="UP000823921">
    <property type="component" value="Unassembled WGS sequence"/>
</dbReference>
<dbReference type="AlphaFoldDB" id="A0A9D2MNB3"/>
<feature type="region of interest" description="Disordered" evidence="7">
    <location>
        <begin position="202"/>
        <end position="277"/>
    </location>
</feature>
<keyword evidence="5" id="KW-0283">Flagellar rotation</keyword>
<dbReference type="PANTHER" id="PTHR43484">
    <property type="match status" value="1"/>
</dbReference>
<feature type="domain" description="CheC-like protein" evidence="9">
    <location>
        <begin position="9"/>
        <end position="45"/>
    </location>
</feature>
<evidence type="ECO:0000256" key="4">
    <source>
        <dbReference type="ARBA" id="ARBA00022500"/>
    </source>
</evidence>
<reference evidence="10" key="1">
    <citation type="journal article" date="2021" name="PeerJ">
        <title>Extensive microbial diversity within the chicken gut microbiome revealed by metagenomics and culture.</title>
        <authorList>
            <person name="Gilroy R."/>
            <person name="Ravi A."/>
            <person name="Getino M."/>
            <person name="Pursley I."/>
            <person name="Horton D.L."/>
            <person name="Alikhan N.F."/>
            <person name="Baker D."/>
            <person name="Gharbi K."/>
            <person name="Hall N."/>
            <person name="Watson M."/>
            <person name="Adriaenssens E.M."/>
            <person name="Foster-Nyarko E."/>
            <person name="Jarju S."/>
            <person name="Secka A."/>
            <person name="Antonio M."/>
            <person name="Oren A."/>
            <person name="Chaudhuri R.R."/>
            <person name="La Ragione R."/>
            <person name="Hildebrand F."/>
            <person name="Pallen M.J."/>
        </authorList>
    </citation>
    <scope>NUCLEOTIDE SEQUENCE</scope>
    <source>
        <strain evidence="10">CHK192-8294</strain>
    </source>
</reference>
<dbReference type="InterPro" id="IPR036429">
    <property type="entry name" value="SpoA-like_sf"/>
</dbReference>
<dbReference type="CDD" id="cd17907">
    <property type="entry name" value="FliY_FliN-Y"/>
    <property type="match status" value="1"/>
</dbReference>
<dbReference type="SUPFAM" id="SSF103039">
    <property type="entry name" value="CheC-like"/>
    <property type="match status" value="1"/>
</dbReference>
<feature type="compositionally biased region" description="Low complexity" evidence="7">
    <location>
        <begin position="256"/>
        <end position="277"/>
    </location>
</feature>
<dbReference type="GO" id="GO:0003774">
    <property type="term" value="F:cytoskeletal motor activity"/>
    <property type="evidence" value="ECO:0007669"/>
    <property type="project" value="InterPro"/>
</dbReference>
<dbReference type="InterPro" id="IPR012826">
    <property type="entry name" value="FliN"/>
</dbReference>
<comment type="caution">
    <text evidence="10">The sequence shown here is derived from an EMBL/GenBank/DDBJ whole genome shotgun (WGS) entry which is preliminary data.</text>
</comment>
<organism evidence="10 11">
    <name type="scientific">Candidatus Flavonifractor intestinigallinarum</name>
    <dbReference type="NCBI Taxonomy" id="2838586"/>
    <lineage>
        <taxon>Bacteria</taxon>
        <taxon>Bacillati</taxon>
        <taxon>Bacillota</taxon>
        <taxon>Clostridia</taxon>
        <taxon>Eubacteriales</taxon>
        <taxon>Oscillospiraceae</taxon>
        <taxon>Flavonifractor</taxon>
    </lineage>
</organism>
<dbReference type="PANTHER" id="PTHR43484:SF1">
    <property type="entry name" value="FLAGELLAR MOTOR SWITCH PROTEIN FLIN"/>
    <property type="match status" value="1"/>
</dbReference>
<reference evidence="10" key="2">
    <citation type="submission" date="2021-04" db="EMBL/GenBank/DDBJ databases">
        <authorList>
            <person name="Gilroy R."/>
        </authorList>
    </citation>
    <scope>NUCLEOTIDE SEQUENCE</scope>
    <source>
        <strain evidence="10">CHK192-8294</strain>
    </source>
</reference>
<dbReference type="InterPro" id="IPR001543">
    <property type="entry name" value="FliN-like_C"/>
</dbReference>
<dbReference type="GO" id="GO:0071973">
    <property type="term" value="P:bacterial-type flagellum-dependent cell motility"/>
    <property type="evidence" value="ECO:0007669"/>
    <property type="project" value="InterPro"/>
</dbReference>
<evidence type="ECO:0000259" key="9">
    <source>
        <dbReference type="Pfam" id="PF04509"/>
    </source>
</evidence>
<dbReference type="Gene3D" id="3.40.1550.10">
    <property type="entry name" value="CheC-like"/>
    <property type="match status" value="1"/>
</dbReference>
<evidence type="ECO:0000256" key="6">
    <source>
        <dbReference type="ARBA" id="ARBA00023136"/>
    </source>
</evidence>
<dbReference type="SUPFAM" id="SSF101801">
    <property type="entry name" value="Surface presentation of antigens (SPOA)"/>
    <property type="match status" value="1"/>
</dbReference>
<keyword evidence="3" id="KW-1003">Cell membrane</keyword>
<evidence type="ECO:0000256" key="3">
    <source>
        <dbReference type="ARBA" id="ARBA00022475"/>
    </source>
</evidence>
<keyword evidence="10" id="KW-0969">Cilium</keyword>
<dbReference type="InterPro" id="IPR007597">
    <property type="entry name" value="CheC"/>
</dbReference>
<dbReference type="EMBL" id="DWXO01000077">
    <property type="protein sequence ID" value="HJB80905.1"/>
    <property type="molecule type" value="Genomic_DNA"/>
</dbReference>
<accession>A0A9D2MNB3</accession>
<evidence type="ECO:0000256" key="1">
    <source>
        <dbReference type="ARBA" id="ARBA00004413"/>
    </source>
</evidence>
<keyword evidence="10" id="KW-0966">Cell projection</keyword>
<name>A0A9D2MNB3_9FIRM</name>
<evidence type="ECO:0000256" key="7">
    <source>
        <dbReference type="SAM" id="MobiDB-lite"/>
    </source>
</evidence>
<comment type="subcellular location">
    <subcellularLocation>
        <location evidence="1">Cell membrane</location>
        <topology evidence="1">Peripheral membrane protein</topology>
        <orientation evidence="1">Cytoplasmic side</orientation>
    </subcellularLocation>
</comment>
<evidence type="ECO:0000256" key="5">
    <source>
        <dbReference type="ARBA" id="ARBA00022779"/>
    </source>
</evidence>
<dbReference type="GO" id="GO:0009425">
    <property type="term" value="C:bacterial-type flagellum basal body"/>
    <property type="evidence" value="ECO:0007669"/>
    <property type="project" value="InterPro"/>
</dbReference>
<evidence type="ECO:0000313" key="11">
    <source>
        <dbReference type="Proteomes" id="UP000823921"/>
    </source>
</evidence>
<dbReference type="InterPro" id="IPR001172">
    <property type="entry name" value="FliN_T3SS_HrcQb"/>
</dbReference>
<evidence type="ECO:0000313" key="10">
    <source>
        <dbReference type="EMBL" id="HJB80905.1"/>
    </source>
</evidence>
<dbReference type="GO" id="GO:0006935">
    <property type="term" value="P:chemotaxis"/>
    <property type="evidence" value="ECO:0007669"/>
    <property type="project" value="UniProtKB-KW"/>
</dbReference>
<dbReference type="Pfam" id="PF01052">
    <property type="entry name" value="FliMN_C"/>
    <property type="match status" value="1"/>
</dbReference>
<evidence type="ECO:0000259" key="8">
    <source>
        <dbReference type="Pfam" id="PF01052"/>
    </source>
</evidence>
<dbReference type="PRINTS" id="PR00956">
    <property type="entry name" value="FLGMOTORFLIN"/>
</dbReference>
<feature type="domain" description="CheC-like protein" evidence="9">
    <location>
        <begin position="109"/>
        <end position="140"/>
    </location>
</feature>
<sequence>MAQNIFNSMELDAIGEIMNISLGSSATAVSNMLDHRVDITTPSVSVVSVDEFSIGDLEPAIGIEIRYVSGLEGSNIMLLKKSDVKVIVDILMGTETPDEEFELNELTISAVCEVMNQMMGAASTALSDFLGHPVNISTPQSFPLDNMEEFKKDHFVSNSSTLVVVRFLLSIEDILKSEFVNVMSVDLARELLAGFEMNFGTVPSEESAPAPEPKPAPQPEPQPAPQPQSAAQSAGGPVLSQEEIERMLGGMDGQSQPAQPQQEPVQQAPVQQAPVQQAPVQQAPVQQAPVQQVPVQQIPVQQIPVQQAAPTWPAPEPKLINATPMSFAPLDVEDRLGKEQADNLELIMSVPLEISVEIGRTRRKVEDILSFSKGSLVVLDKLAGDQVDLFVNGLCVARGDVVVIDDNFGVRITEVLKQSELLKLT</sequence>
<dbReference type="InterPro" id="IPR028976">
    <property type="entry name" value="CheC-like_sf"/>
</dbReference>
<feature type="compositionally biased region" description="Pro residues" evidence="7">
    <location>
        <begin position="210"/>
        <end position="226"/>
    </location>
</feature>
<dbReference type="Pfam" id="PF04509">
    <property type="entry name" value="CheC"/>
    <property type="match status" value="2"/>
</dbReference>